<feature type="non-terminal residue" evidence="8">
    <location>
        <position position="1"/>
    </location>
</feature>
<dbReference type="AlphaFoldDB" id="A7SV98"/>
<accession>A7SV98</accession>
<evidence type="ECO:0000256" key="3">
    <source>
        <dbReference type="ARBA" id="ARBA00023125"/>
    </source>
</evidence>
<dbReference type="EMBL" id="DS473806">
    <property type="protein sequence ID" value="EDO27141.1"/>
    <property type="molecule type" value="Genomic_DNA"/>
</dbReference>
<reference evidence="8 9" key="1">
    <citation type="journal article" date="2007" name="Science">
        <title>Sea anemone genome reveals ancestral eumetazoan gene repertoire and genomic organization.</title>
        <authorList>
            <person name="Putnam N.H."/>
            <person name="Srivastava M."/>
            <person name="Hellsten U."/>
            <person name="Dirks B."/>
            <person name="Chapman J."/>
            <person name="Salamov A."/>
            <person name="Terry A."/>
            <person name="Shapiro H."/>
            <person name="Lindquist E."/>
            <person name="Kapitonov V.V."/>
            <person name="Jurka J."/>
            <person name="Genikhovich G."/>
            <person name="Grigoriev I.V."/>
            <person name="Lucas S.M."/>
            <person name="Steele R.E."/>
            <person name="Finnerty J.R."/>
            <person name="Technau U."/>
            <person name="Martindale M.Q."/>
            <person name="Rokhsar D.S."/>
        </authorList>
    </citation>
    <scope>NUCLEOTIDE SEQUENCE [LARGE SCALE GENOMIC DNA]</scope>
    <source>
        <strain evidence="9">CH2 X CH6</strain>
        <strain evidence="8">CH2 x CH6</strain>
    </source>
</reference>
<proteinExistence type="predicted"/>
<dbReference type="GO" id="GO:0046872">
    <property type="term" value="F:metal ion binding"/>
    <property type="evidence" value="ECO:0007669"/>
    <property type="project" value="UniProtKB-KW"/>
</dbReference>
<evidence type="ECO:0000313" key="7">
    <source>
        <dbReference type="EMBL" id="EDO27141.1"/>
    </source>
</evidence>
<feature type="non-terminal residue" evidence="8">
    <location>
        <position position="57"/>
    </location>
</feature>
<keyword evidence="9" id="KW-1185">Reference proteome</keyword>
<dbReference type="InterPro" id="IPR036407">
    <property type="entry name" value="DM_DNA-bd_sf"/>
</dbReference>
<dbReference type="GO" id="GO:0005634">
    <property type="term" value="C:nucleus"/>
    <property type="evidence" value="ECO:0007669"/>
    <property type="project" value="UniProtKB-SubCell"/>
</dbReference>
<evidence type="ECO:0000256" key="4">
    <source>
        <dbReference type="ARBA" id="ARBA00023242"/>
    </source>
</evidence>
<dbReference type="InParanoid" id="A7SV98"/>
<keyword evidence="2 5" id="KW-0862">Zinc</keyword>
<dbReference type="Proteomes" id="UP000001593">
    <property type="component" value="Unassembled WGS sequence"/>
</dbReference>
<dbReference type="SMART" id="SM00301">
    <property type="entry name" value="DM"/>
    <property type="match status" value="1"/>
</dbReference>
<dbReference type="PANTHER" id="PTHR12322:SF53">
    <property type="entry name" value="DOUBLESEX-MAB RELATED 11E"/>
    <property type="match status" value="1"/>
</dbReference>
<dbReference type="GO" id="GO:0043565">
    <property type="term" value="F:sequence-specific DNA binding"/>
    <property type="evidence" value="ECO:0007669"/>
    <property type="project" value="InterPro"/>
</dbReference>
<dbReference type="FunFam" id="4.10.1040.10:FF:000001">
    <property type="entry name" value="doublesex- and mab-3-related transcription factor 1"/>
    <property type="match status" value="1"/>
</dbReference>
<dbReference type="PROSITE" id="PS50809">
    <property type="entry name" value="DM_2"/>
    <property type="match status" value="1"/>
</dbReference>
<dbReference type="SUPFAM" id="SSF82927">
    <property type="entry name" value="Cysteine-rich DNA binding domain, (DM domain)"/>
    <property type="match status" value="1"/>
</dbReference>
<evidence type="ECO:0000256" key="2">
    <source>
        <dbReference type="ARBA" id="ARBA00022833"/>
    </source>
</evidence>
<evidence type="ECO:0000259" key="6">
    <source>
        <dbReference type="PROSITE" id="PS50809"/>
    </source>
</evidence>
<dbReference type="eggNOG" id="KOG3815">
    <property type="taxonomic scope" value="Eukaryota"/>
</dbReference>
<evidence type="ECO:0000256" key="1">
    <source>
        <dbReference type="ARBA" id="ARBA00022723"/>
    </source>
</evidence>
<dbReference type="HOGENOM" id="CLU_211847_0_0_1"/>
<gene>
    <name evidence="8" type="ORF">NEMVEDRAFT_v1g19862</name>
    <name evidence="7" type="ORF">NEMVEDRAFT_v1g8923</name>
</gene>
<keyword evidence="3 5" id="KW-0238">DNA-binding</keyword>
<organism evidence="8 9">
    <name type="scientific">Nematostella vectensis</name>
    <name type="common">Starlet sea anemone</name>
    <dbReference type="NCBI Taxonomy" id="45351"/>
    <lineage>
        <taxon>Eukaryota</taxon>
        <taxon>Metazoa</taxon>
        <taxon>Cnidaria</taxon>
        <taxon>Anthozoa</taxon>
        <taxon>Hexacorallia</taxon>
        <taxon>Actiniaria</taxon>
        <taxon>Edwardsiidae</taxon>
        <taxon>Nematostella</taxon>
    </lineage>
</organism>
<dbReference type="PROSITE" id="PS40000">
    <property type="entry name" value="DM_1"/>
    <property type="match status" value="1"/>
</dbReference>
<keyword evidence="1 5" id="KW-0479">Metal-binding</keyword>
<evidence type="ECO:0000256" key="5">
    <source>
        <dbReference type="PROSITE-ProRule" id="PRU00070"/>
    </source>
</evidence>
<dbReference type="InterPro" id="IPR026607">
    <property type="entry name" value="DMRT"/>
</dbReference>
<dbReference type="EMBL" id="DS469828">
    <property type="protein sequence ID" value="EDO32384.1"/>
    <property type="molecule type" value="Genomic_DNA"/>
</dbReference>
<comment type="subcellular location">
    <subcellularLocation>
        <location evidence="5">Nucleus</location>
    </subcellularLocation>
</comment>
<dbReference type="Pfam" id="PF00751">
    <property type="entry name" value="DM"/>
    <property type="match status" value="1"/>
</dbReference>
<dbReference type="GO" id="GO:0006355">
    <property type="term" value="P:regulation of DNA-templated transcription"/>
    <property type="evidence" value="ECO:0007669"/>
    <property type="project" value="InterPro"/>
</dbReference>
<sequence>RSPKCARCRNHGVISILKGHKRFCKWKDCTCPDCNLIAERQRVMAAQVALRRQQESD</sequence>
<keyword evidence="4 5" id="KW-0539">Nucleus</keyword>
<name>A7SV98_NEMVE</name>
<dbReference type="STRING" id="45351.A7SV98"/>
<protein>
    <recommendedName>
        <fullName evidence="6">DM domain-containing protein</fullName>
    </recommendedName>
</protein>
<dbReference type="PANTHER" id="PTHR12322">
    <property type="entry name" value="DOUBLESEX AND MAB-3 RELATED TRANSCRIPTION FACTOR DMRT"/>
    <property type="match status" value="1"/>
</dbReference>
<dbReference type="InterPro" id="IPR001275">
    <property type="entry name" value="DM_DNA-bd"/>
</dbReference>
<dbReference type="Gene3D" id="4.10.1040.10">
    <property type="entry name" value="DM DNA-binding domain"/>
    <property type="match status" value="1"/>
</dbReference>
<feature type="DNA-binding region" description="DM" evidence="5">
    <location>
        <begin position="5"/>
        <end position="52"/>
    </location>
</feature>
<evidence type="ECO:0000313" key="8">
    <source>
        <dbReference type="EMBL" id="EDO32384.1"/>
    </source>
</evidence>
<feature type="domain" description="DM" evidence="6">
    <location>
        <begin position="5"/>
        <end position="52"/>
    </location>
</feature>
<dbReference type="OMA" id="HIMAAQV"/>
<evidence type="ECO:0000313" key="9">
    <source>
        <dbReference type="Proteomes" id="UP000001593"/>
    </source>
</evidence>